<dbReference type="GO" id="GO:0003887">
    <property type="term" value="F:DNA-directed DNA polymerase activity"/>
    <property type="evidence" value="ECO:0007669"/>
    <property type="project" value="UniProtKB-KW"/>
</dbReference>
<accession>A0A9Q3H807</accession>
<evidence type="ECO:0000256" key="4">
    <source>
        <dbReference type="ARBA" id="ARBA00022723"/>
    </source>
</evidence>
<dbReference type="GO" id="GO:0004519">
    <property type="term" value="F:endonuclease activity"/>
    <property type="evidence" value="ECO:0007669"/>
    <property type="project" value="UniProtKB-KW"/>
</dbReference>
<feature type="domain" description="Integrase catalytic" evidence="16">
    <location>
        <begin position="1"/>
        <end position="137"/>
    </location>
</feature>
<evidence type="ECO:0000256" key="1">
    <source>
        <dbReference type="ARBA" id="ARBA00022578"/>
    </source>
</evidence>
<evidence type="ECO:0000256" key="14">
    <source>
        <dbReference type="ARBA" id="ARBA00048173"/>
    </source>
</evidence>
<dbReference type="InterPro" id="IPR039537">
    <property type="entry name" value="Retrotran_Ty1/copia-like"/>
</dbReference>
<dbReference type="GO" id="GO:0015074">
    <property type="term" value="P:DNA integration"/>
    <property type="evidence" value="ECO:0007669"/>
    <property type="project" value="UniProtKB-KW"/>
</dbReference>
<keyword evidence="11" id="KW-0808">Transferase</keyword>
<dbReference type="PROSITE" id="PS50994">
    <property type="entry name" value="INTEGRASE"/>
    <property type="match status" value="1"/>
</dbReference>
<dbReference type="PANTHER" id="PTHR42648:SF11">
    <property type="entry name" value="TRANSPOSON TY4-P GAG-POL POLYPROTEIN"/>
    <property type="match status" value="1"/>
</dbReference>
<keyword evidence="8" id="KW-0694">RNA-binding</keyword>
<keyword evidence="9" id="KW-0229">DNA integration</keyword>
<gene>
    <name evidence="17" type="ORF">O181_034426</name>
</gene>
<evidence type="ECO:0000256" key="13">
    <source>
        <dbReference type="ARBA" id="ARBA00023268"/>
    </source>
</evidence>
<evidence type="ECO:0000256" key="9">
    <source>
        <dbReference type="ARBA" id="ARBA00022908"/>
    </source>
</evidence>
<keyword evidence="10" id="KW-0695">RNA-directed DNA polymerase</keyword>
<comment type="catalytic activity">
    <reaction evidence="14">
        <text>DNA(n) + a 2'-deoxyribonucleoside 5'-triphosphate = DNA(n+1) + diphosphate</text>
        <dbReference type="Rhea" id="RHEA:22508"/>
        <dbReference type="Rhea" id="RHEA-COMP:17339"/>
        <dbReference type="Rhea" id="RHEA-COMP:17340"/>
        <dbReference type="ChEBI" id="CHEBI:33019"/>
        <dbReference type="ChEBI" id="CHEBI:61560"/>
        <dbReference type="ChEBI" id="CHEBI:173112"/>
        <dbReference type="EC" id="2.7.7.49"/>
    </reaction>
</comment>
<evidence type="ECO:0000313" key="17">
    <source>
        <dbReference type="EMBL" id="MBW0494711.1"/>
    </source>
</evidence>
<keyword evidence="11" id="KW-0239">DNA-directed DNA polymerase</keyword>
<dbReference type="OrthoDB" id="3344688at2759"/>
<evidence type="ECO:0000256" key="7">
    <source>
        <dbReference type="ARBA" id="ARBA00022842"/>
    </source>
</evidence>
<dbReference type="InterPro" id="IPR012337">
    <property type="entry name" value="RNaseH-like_sf"/>
</dbReference>
<evidence type="ECO:0000256" key="10">
    <source>
        <dbReference type="ARBA" id="ARBA00022918"/>
    </source>
</evidence>
<dbReference type="InterPro" id="IPR001584">
    <property type="entry name" value="Integrase_cat-core"/>
</dbReference>
<evidence type="ECO:0000256" key="5">
    <source>
        <dbReference type="ARBA" id="ARBA00022759"/>
    </source>
</evidence>
<dbReference type="GO" id="GO:0032196">
    <property type="term" value="P:transposition"/>
    <property type="evidence" value="ECO:0007669"/>
    <property type="project" value="UniProtKB-KW"/>
</dbReference>
<evidence type="ECO:0000256" key="15">
    <source>
        <dbReference type="ARBA" id="ARBA00049244"/>
    </source>
</evidence>
<evidence type="ECO:0000256" key="3">
    <source>
        <dbReference type="ARBA" id="ARBA00022722"/>
    </source>
</evidence>
<keyword evidence="18" id="KW-1185">Reference proteome</keyword>
<dbReference type="Pfam" id="PF25597">
    <property type="entry name" value="SH3_retrovirus"/>
    <property type="match status" value="1"/>
</dbReference>
<dbReference type="InterPro" id="IPR057670">
    <property type="entry name" value="SH3_retrovirus"/>
</dbReference>
<evidence type="ECO:0000259" key="16">
    <source>
        <dbReference type="PROSITE" id="PS50994"/>
    </source>
</evidence>
<reference evidence="17" key="1">
    <citation type="submission" date="2021-03" db="EMBL/GenBank/DDBJ databases">
        <title>Draft genome sequence of rust myrtle Austropuccinia psidii MF-1, a brazilian biotype.</title>
        <authorList>
            <person name="Quecine M.C."/>
            <person name="Pachon D.M.R."/>
            <person name="Bonatelli M.L."/>
            <person name="Correr F.H."/>
            <person name="Franceschini L.M."/>
            <person name="Leite T.F."/>
            <person name="Margarido G.R.A."/>
            <person name="Almeida C.A."/>
            <person name="Ferrarezi J.A."/>
            <person name="Labate C.A."/>
        </authorList>
    </citation>
    <scope>NUCLEOTIDE SEQUENCE</scope>
    <source>
        <strain evidence="17">MF-1</strain>
    </source>
</reference>
<dbReference type="GO" id="GO:0003723">
    <property type="term" value="F:RNA binding"/>
    <property type="evidence" value="ECO:0007669"/>
    <property type="project" value="UniProtKB-KW"/>
</dbReference>
<evidence type="ECO:0000256" key="6">
    <source>
        <dbReference type="ARBA" id="ARBA00022801"/>
    </source>
</evidence>
<keyword evidence="3" id="KW-0540">Nuclease</keyword>
<dbReference type="EMBL" id="AVOT02012703">
    <property type="protein sequence ID" value="MBW0494711.1"/>
    <property type="molecule type" value="Genomic_DNA"/>
</dbReference>
<keyword evidence="4" id="KW-0479">Metal-binding</keyword>
<evidence type="ECO:0000256" key="8">
    <source>
        <dbReference type="ARBA" id="ARBA00022884"/>
    </source>
</evidence>
<dbReference type="AlphaFoldDB" id="A0A9Q3H807"/>
<evidence type="ECO:0000256" key="12">
    <source>
        <dbReference type="ARBA" id="ARBA00023172"/>
    </source>
</evidence>
<keyword evidence="1" id="KW-0815">Transposition</keyword>
<protein>
    <recommendedName>
        <fullName evidence="16">Integrase catalytic domain-containing protein</fullName>
    </recommendedName>
</protein>
<dbReference type="Proteomes" id="UP000765509">
    <property type="component" value="Unassembled WGS sequence"/>
</dbReference>
<dbReference type="Gene3D" id="3.30.420.10">
    <property type="entry name" value="Ribonuclease H-like superfamily/Ribonuclease H"/>
    <property type="match status" value="1"/>
</dbReference>
<comment type="caution">
    <text evidence="17">The sequence shown here is derived from an EMBL/GenBank/DDBJ whole genome shotgun (WGS) entry which is preliminary data.</text>
</comment>
<dbReference type="InterPro" id="IPR013103">
    <property type="entry name" value="RVT_2"/>
</dbReference>
<dbReference type="SUPFAM" id="SSF53098">
    <property type="entry name" value="Ribonuclease H-like"/>
    <property type="match status" value="1"/>
</dbReference>
<dbReference type="GO" id="GO:0006310">
    <property type="term" value="P:DNA recombination"/>
    <property type="evidence" value="ECO:0007669"/>
    <property type="project" value="UniProtKB-KW"/>
</dbReference>
<organism evidence="17 18">
    <name type="scientific">Austropuccinia psidii MF-1</name>
    <dbReference type="NCBI Taxonomy" id="1389203"/>
    <lineage>
        <taxon>Eukaryota</taxon>
        <taxon>Fungi</taxon>
        <taxon>Dikarya</taxon>
        <taxon>Basidiomycota</taxon>
        <taxon>Pucciniomycotina</taxon>
        <taxon>Pucciniomycetes</taxon>
        <taxon>Pucciniales</taxon>
        <taxon>Sphaerophragmiaceae</taxon>
        <taxon>Austropuccinia</taxon>
    </lineage>
</organism>
<dbReference type="GO" id="GO:0005634">
    <property type="term" value="C:nucleus"/>
    <property type="evidence" value="ECO:0007669"/>
    <property type="project" value="UniProtKB-ARBA"/>
</dbReference>
<evidence type="ECO:0000256" key="11">
    <source>
        <dbReference type="ARBA" id="ARBA00022932"/>
    </source>
</evidence>
<evidence type="ECO:0000256" key="2">
    <source>
        <dbReference type="ARBA" id="ARBA00022695"/>
    </source>
</evidence>
<dbReference type="Pfam" id="PF00665">
    <property type="entry name" value="rve"/>
    <property type="match status" value="1"/>
</dbReference>
<keyword evidence="2" id="KW-0548">Nucleotidyltransferase</keyword>
<dbReference type="PANTHER" id="PTHR42648">
    <property type="entry name" value="TRANSPOSASE, PUTATIVE-RELATED"/>
    <property type="match status" value="1"/>
</dbReference>
<keyword evidence="13" id="KW-0511">Multifunctional enzyme</keyword>
<comment type="catalytic activity">
    <reaction evidence="15">
        <text>DNA(n) + a 2'-deoxyribonucleoside 5'-triphosphate = DNA(n+1) + diphosphate</text>
        <dbReference type="Rhea" id="RHEA:22508"/>
        <dbReference type="Rhea" id="RHEA-COMP:17339"/>
        <dbReference type="Rhea" id="RHEA-COMP:17340"/>
        <dbReference type="ChEBI" id="CHEBI:33019"/>
        <dbReference type="ChEBI" id="CHEBI:61560"/>
        <dbReference type="ChEBI" id="CHEBI:173112"/>
        <dbReference type="EC" id="2.7.7.7"/>
    </reaction>
</comment>
<dbReference type="InterPro" id="IPR036397">
    <property type="entry name" value="RNaseH_sf"/>
</dbReference>
<sequence length="460" mass="53240">MIQDGFSRVVVAIPLSDKTEAKSYLINWIKQFLNITSYKIKTIRTDNGTEFKNSIFNAFLVQNGIQHEYSMPYEHHQNGQIERTNRTISEMARTSLIAAKMPSFLWPWAFRHSVWIFNHSLHADNDKTPFEILGKKRPDLSLLWVFGAKSFIYNHNFRKDFSPRAITGYHVGISEDSKGWLFWIPGKKEIVKSASVKFDELKFYSKPVSNHEIKSIQVHNLFDISMIEELQKQDDSIVDLSNHSGLQLSIPENYKEEIISSNKNDWLRAINEEMESMKIEQVFTQVSLKDALREVPHESILGTRWIFTKKPHRFKARLVARGFCQIHGINYDETFAPTPTFSSLRLLFSTACLKRWGIRTFDVKVAFLHSLIDKPVYVWPPMGMEVPKSSVLKLNKALYGTKQACRCWWLHLRGILQRIGFRNDEEDPSTYTLNNGSYQAILWIHVDDGALTASSTSLLD</sequence>
<dbReference type="GO" id="GO:0016787">
    <property type="term" value="F:hydrolase activity"/>
    <property type="evidence" value="ECO:0007669"/>
    <property type="project" value="UniProtKB-KW"/>
</dbReference>
<dbReference type="GO" id="GO:0003964">
    <property type="term" value="F:RNA-directed DNA polymerase activity"/>
    <property type="evidence" value="ECO:0007669"/>
    <property type="project" value="UniProtKB-KW"/>
</dbReference>
<keyword evidence="5" id="KW-0255">Endonuclease</keyword>
<keyword evidence="6" id="KW-0378">Hydrolase</keyword>
<name>A0A9Q3H807_9BASI</name>
<proteinExistence type="predicted"/>
<keyword evidence="12" id="KW-0233">DNA recombination</keyword>
<dbReference type="GO" id="GO:0046872">
    <property type="term" value="F:metal ion binding"/>
    <property type="evidence" value="ECO:0007669"/>
    <property type="project" value="UniProtKB-KW"/>
</dbReference>
<dbReference type="Pfam" id="PF07727">
    <property type="entry name" value="RVT_2"/>
    <property type="match status" value="1"/>
</dbReference>
<keyword evidence="7" id="KW-0460">Magnesium</keyword>
<evidence type="ECO:0000313" key="18">
    <source>
        <dbReference type="Proteomes" id="UP000765509"/>
    </source>
</evidence>